<name>A0A1G2UQS5_9BACT</name>
<dbReference type="SUPFAM" id="SSF56281">
    <property type="entry name" value="Metallo-hydrolase/oxidoreductase"/>
    <property type="match status" value="1"/>
</dbReference>
<evidence type="ECO:0000313" key="1">
    <source>
        <dbReference type="EMBL" id="OHB11703.1"/>
    </source>
</evidence>
<dbReference type="Gene3D" id="3.60.15.10">
    <property type="entry name" value="Ribonuclease Z/Hydroxyacylglutathione hydrolase-like"/>
    <property type="match status" value="1"/>
</dbReference>
<gene>
    <name evidence="1" type="ORF">A3G46_00890</name>
</gene>
<dbReference type="InterPro" id="IPR036866">
    <property type="entry name" value="RibonucZ/Hydroxyglut_hydro"/>
</dbReference>
<dbReference type="PANTHER" id="PTHR42967">
    <property type="entry name" value="METAL DEPENDENT HYDROLASE"/>
    <property type="match status" value="1"/>
</dbReference>
<dbReference type="Proteomes" id="UP000177276">
    <property type="component" value="Unassembled WGS sequence"/>
</dbReference>
<proteinExistence type="predicted"/>
<reference evidence="1 2" key="1">
    <citation type="journal article" date="2016" name="Nat. Commun.">
        <title>Thousands of microbial genomes shed light on interconnected biogeochemical processes in an aquifer system.</title>
        <authorList>
            <person name="Anantharaman K."/>
            <person name="Brown C.T."/>
            <person name="Hug L.A."/>
            <person name="Sharon I."/>
            <person name="Castelle C.J."/>
            <person name="Probst A.J."/>
            <person name="Thomas B.C."/>
            <person name="Singh A."/>
            <person name="Wilkins M.J."/>
            <person name="Karaoz U."/>
            <person name="Brodie E.L."/>
            <person name="Williams K.H."/>
            <person name="Hubbard S.S."/>
            <person name="Banfield J.F."/>
        </authorList>
    </citation>
    <scope>NUCLEOTIDE SEQUENCE [LARGE SCALE GENOMIC DNA]</scope>
</reference>
<organism evidence="1 2">
    <name type="scientific">Candidatus Zambryskibacteria bacterium RIFCSPLOWO2_12_FULL_39_16</name>
    <dbReference type="NCBI Taxonomy" id="1802775"/>
    <lineage>
        <taxon>Bacteria</taxon>
        <taxon>Candidatus Zambryskiibacteriota</taxon>
    </lineage>
</organism>
<evidence type="ECO:0008006" key="3">
    <source>
        <dbReference type="Google" id="ProtNLM"/>
    </source>
</evidence>
<dbReference type="Pfam" id="PF13483">
    <property type="entry name" value="Lactamase_B_3"/>
    <property type="match status" value="1"/>
</dbReference>
<protein>
    <recommendedName>
        <fullName evidence="3">Lactamase</fullName>
    </recommendedName>
</protein>
<evidence type="ECO:0000313" key="2">
    <source>
        <dbReference type="Proteomes" id="UP000177276"/>
    </source>
</evidence>
<sequence length="207" mass="22523">MIISYQGVQSFKVQFGDTILAFDPVSKKSKFKANNFGADIALISLNHPDMNGVDQVNRGEKQAFIINGPGEYEIQGVFIKGLFSSSGYGGSEHINTIYTVNFENMNLCFLGALGNTEIPSETKAGIDDIDMLFVPIGGNGTLNAAEAYKFAVSLEPSIIIPMNFDEKSLKTFLKEGGDEGVKPIEKLTIKKKDLEGKEGEIIVLSEQ</sequence>
<comment type="caution">
    <text evidence="1">The sequence shown here is derived from an EMBL/GenBank/DDBJ whole genome shotgun (WGS) entry which is preliminary data.</text>
</comment>
<dbReference type="PANTHER" id="PTHR42967:SF1">
    <property type="entry name" value="MBL FOLD METALLO-HYDROLASE"/>
    <property type="match status" value="1"/>
</dbReference>
<dbReference type="EMBL" id="MHWS01000023">
    <property type="protein sequence ID" value="OHB11703.1"/>
    <property type="molecule type" value="Genomic_DNA"/>
</dbReference>
<accession>A0A1G2UQS5</accession>
<dbReference type="AlphaFoldDB" id="A0A1G2UQS5"/>